<accession>A0A2G5EVU1</accession>
<dbReference type="FunCoup" id="A0A2G5EVU1">
    <property type="interactions" value="227"/>
</dbReference>
<evidence type="ECO:0000313" key="2">
    <source>
        <dbReference type="EMBL" id="PIA59856.1"/>
    </source>
</evidence>
<proteinExistence type="predicted"/>
<dbReference type="PANTHER" id="PTHR31672">
    <property type="entry name" value="BNACNNG10540D PROTEIN"/>
    <property type="match status" value="1"/>
</dbReference>
<dbReference type="AlphaFoldDB" id="A0A2G5EVU1"/>
<dbReference type="InterPro" id="IPR001810">
    <property type="entry name" value="F-box_dom"/>
</dbReference>
<name>A0A2G5EVU1_AQUCA</name>
<dbReference type="NCBIfam" id="TIGR01640">
    <property type="entry name" value="F_box_assoc_1"/>
    <property type="match status" value="1"/>
</dbReference>
<dbReference type="InterPro" id="IPR036047">
    <property type="entry name" value="F-box-like_dom_sf"/>
</dbReference>
<dbReference type="Pfam" id="PF07734">
    <property type="entry name" value="FBA_1"/>
    <property type="match status" value="1"/>
</dbReference>
<dbReference type="SUPFAM" id="SSF81383">
    <property type="entry name" value="F-box domain"/>
    <property type="match status" value="1"/>
</dbReference>
<evidence type="ECO:0000313" key="3">
    <source>
        <dbReference type="Proteomes" id="UP000230069"/>
    </source>
</evidence>
<dbReference type="InParanoid" id="A0A2G5EVU1"/>
<feature type="domain" description="F-box" evidence="1">
    <location>
        <begin position="14"/>
        <end position="59"/>
    </location>
</feature>
<organism evidence="2 3">
    <name type="scientific">Aquilegia coerulea</name>
    <name type="common">Rocky mountain columbine</name>
    <dbReference type="NCBI Taxonomy" id="218851"/>
    <lineage>
        <taxon>Eukaryota</taxon>
        <taxon>Viridiplantae</taxon>
        <taxon>Streptophyta</taxon>
        <taxon>Embryophyta</taxon>
        <taxon>Tracheophyta</taxon>
        <taxon>Spermatophyta</taxon>
        <taxon>Magnoliopsida</taxon>
        <taxon>Ranunculales</taxon>
        <taxon>Ranunculaceae</taxon>
        <taxon>Thalictroideae</taxon>
        <taxon>Aquilegia</taxon>
    </lineage>
</organism>
<dbReference type="OrthoDB" id="1867629at2759"/>
<dbReference type="STRING" id="218851.A0A2G5EVU1"/>
<dbReference type="Pfam" id="PF00646">
    <property type="entry name" value="F-box"/>
    <property type="match status" value="1"/>
</dbReference>
<dbReference type="InterPro" id="IPR050796">
    <property type="entry name" value="SCF_F-box_component"/>
</dbReference>
<keyword evidence="3" id="KW-1185">Reference proteome</keyword>
<dbReference type="InterPro" id="IPR006527">
    <property type="entry name" value="F-box-assoc_dom_typ1"/>
</dbReference>
<dbReference type="Proteomes" id="UP000230069">
    <property type="component" value="Unassembled WGS sequence"/>
</dbReference>
<dbReference type="InterPro" id="IPR017451">
    <property type="entry name" value="F-box-assoc_interact_dom"/>
</dbReference>
<sequence length="407" mass="46235">MATTNINNNNGDELTTNLVLPEDIMFQILLWLPVVSLLRFKSVCKSWYSLIKSSQFISLHSNKGTQEDEENYNNHKLFILQSNPSGPECKLISSSSCGGGGGGGGNNTIYQASENLDIPEFLSIYDFSEVRSSKMFSCKGIICFLHDNWNVSLWNPATKQFRILPESQIPLPGKGNGFKLKIGFGFDAKTNDYKVVRFLYSIQNFHADDKYYDHVEVYSLSTNSWKTLDMVLSISHVEKDSDPKMPLRNGEIYCWIGGFDWDQSCVISFNFRTEVFDTILLPDDPTFPLDREWQLAILREKIAIVLINYEGDTTALPYSFNYQIWVMNEYGVKDSWSKVYTIGTFTFICKLIGFAMNGNLLLSVMDQEYNHQLCLCDLVTQQITNLPGQDSSTNVGVAVYKECLRSV</sequence>
<dbReference type="PANTHER" id="PTHR31672:SF13">
    <property type="entry name" value="F-BOX PROTEIN CPR30-LIKE"/>
    <property type="match status" value="1"/>
</dbReference>
<gene>
    <name evidence="2" type="ORF">AQUCO_00400614v1</name>
</gene>
<evidence type="ECO:0000259" key="1">
    <source>
        <dbReference type="PROSITE" id="PS50181"/>
    </source>
</evidence>
<reference evidence="2 3" key="1">
    <citation type="submission" date="2017-09" db="EMBL/GenBank/DDBJ databases">
        <title>WGS assembly of Aquilegia coerulea Goldsmith.</title>
        <authorList>
            <person name="Hodges S."/>
            <person name="Kramer E."/>
            <person name="Nordborg M."/>
            <person name="Tomkins J."/>
            <person name="Borevitz J."/>
            <person name="Derieg N."/>
            <person name="Yan J."/>
            <person name="Mihaltcheva S."/>
            <person name="Hayes R.D."/>
            <person name="Rokhsar D."/>
        </authorList>
    </citation>
    <scope>NUCLEOTIDE SEQUENCE [LARGE SCALE GENOMIC DNA]</scope>
    <source>
        <strain evidence="3">cv. Goldsmith</strain>
    </source>
</reference>
<protein>
    <recommendedName>
        <fullName evidence="1">F-box domain-containing protein</fullName>
    </recommendedName>
</protein>
<dbReference type="EMBL" id="KZ305021">
    <property type="protein sequence ID" value="PIA59856.1"/>
    <property type="molecule type" value="Genomic_DNA"/>
</dbReference>
<dbReference type="CDD" id="cd22157">
    <property type="entry name" value="F-box_AtFBW1-like"/>
    <property type="match status" value="1"/>
</dbReference>
<dbReference type="Gene3D" id="1.20.1280.50">
    <property type="match status" value="1"/>
</dbReference>
<dbReference type="SMART" id="SM00256">
    <property type="entry name" value="FBOX"/>
    <property type="match status" value="1"/>
</dbReference>
<dbReference type="PROSITE" id="PS50181">
    <property type="entry name" value="FBOX"/>
    <property type="match status" value="1"/>
</dbReference>